<evidence type="ECO:0000256" key="2">
    <source>
        <dbReference type="SAM" id="Phobius"/>
    </source>
</evidence>
<dbReference type="EMBL" id="JAEVFJ010000006">
    <property type="protein sequence ID" value="KAH8103920.1"/>
    <property type="molecule type" value="Genomic_DNA"/>
</dbReference>
<reference evidence="3" key="1">
    <citation type="journal article" date="2021" name="New Phytol.">
        <title>Evolutionary innovations through gain and loss of genes in the ectomycorrhizal Boletales.</title>
        <authorList>
            <person name="Wu G."/>
            <person name="Miyauchi S."/>
            <person name="Morin E."/>
            <person name="Kuo A."/>
            <person name="Drula E."/>
            <person name="Varga T."/>
            <person name="Kohler A."/>
            <person name="Feng B."/>
            <person name="Cao Y."/>
            <person name="Lipzen A."/>
            <person name="Daum C."/>
            <person name="Hundley H."/>
            <person name="Pangilinan J."/>
            <person name="Johnson J."/>
            <person name="Barry K."/>
            <person name="LaButti K."/>
            <person name="Ng V."/>
            <person name="Ahrendt S."/>
            <person name="Min B."/>
            <person name="Choi I.G."/>
            <person name="Park H."/>
            <person name="Plett J.M."/>
            <person name="Magnuson J."/>
            <person name="Spatafora J.W."/>
            <person name="Nagy L.G."/>
            <person name="Henrissat B."/>
            <person name="Grigoriev I.V."/>
            <person name="Yang Z.L."/>
            <person name="Xu J."/>
            <person name="Martin F.M."/>
        </authorList>
    </citation>
    <scope>NUCLEOTIDE SEQUENCE</scope>
    <source>
        <strain evidence="3">KKN 215</strain>
    </source>
</reference>
<dbReference type="Proteomes" id="UP000813824">
    <property type="component" value="Unassembled WGS sequence"/>
</dbReference>
<organism evidence="3 4">
    <name type="scientific">Cristinia sonorae</name>
    <dbReference type="NCBI Taxonomy" id="1940300"/>
    <lineage>
        <taxon>Eukaryota</taxon>
        <taxon>Fungi</taxon>
        <taxon>Dikarya</taxon>
        <taxon>Basidiomycota</taxon>
        <taxon>Agaricomycotina</taxon>
        <taxon>Agaricomycetes</taxon>
        <taxon>Agaricomycetidae</taxon>
        <taxon>Agaricales</taxon>
        <taxon>Pleurotineae</taxon>
        <taxon>Stephanosporaceae</taxon>
        <taxon>Cristinia</taxon>
    </lineage>
</organism>
<keyword evidence="2" id="KW-1133">Transmembrane helix</keyword>
<feature type="transmembrane region" description="Helical" evidence="2">
    <location>
        <begin position="98"/>
        <end position="115"/>
    </location>
</feature>
<evidence type="ECO:0008006" key="5">
    <source>
        <dbReference type="Google" id="ProtNLM"/>
    </source>
</evidence>
<evidence type="ECO:0000313" key="3">
    <source>
        <dbReference type="EMBL" id="KAH8103920.1"/>
    </source>
</evidence>
<sequence>MTESQPSSDIAVERRNEEFTMSGPPSGSFDAKKQAENQTDLLLDIAMTTAFASLLDGTPITDAHALFSFIGVFVLIWWAWAGQVLYHARFREGDWLHIILYFICQLAVFMAFTVFTGNFDIEEGLATTTKSDSIEDALEGARSNQGWTPISDMSQRLHDERVSVRSMRGIAMTMALSRVMILVEYLCATRRLFFSDPVVDNWHTNHEKGSTCQPRAYADSSSPEPINSSLQIIPSVAKIDFGWRLRHFPQYELLYYHCGAVFLSFVSYLASFLLIGSNPSRGDQIARICLWYSPIILEIAAHYMVAARVKAGNWEYNGYAVHLRRSVIFTIILGAGLDRMTDNFHYMVGTLSFDTHRIFIIFCAGLNIIFLFTLHYTNISTHPEDGSNTFPIRRRILTSFFLNFIYLCALVVTLQGMIAVLQMGDIGDVMGTAFDFVRESEHHLNSTQPMKPLTTELYNATTVKKLSKAGYNLTVLLQPINKAIPTPDDAAYPFRLVLLTGMDIVASGLRGLNLIVQDNSVSSNGIRAFLANAHRGSMNTSLGDINKPHFIDIATLALTGNTYSAWWFTAAGGTVLVLLAVMELLDHWGTIKTLPVSQSAQAENKPMSKAQGIAFQIGGKLTAGVALICLTALADRGDALQLNTNYNFVGNRMWRLALQSWLLPIYVLALFVLQCYEYVRINDVLPRYAPNE</sequence>
<accession>A0A8K0XSG3</accession>
<gene>
    <name evidence="3" type="ORF">BXZ70DRAFT_1051907</name>
</gene>
<feature type="transmembrane region" description="Helical" evidence="2">
    <location>
        <begin position="400"/>
        <end position="421"/>
    </location>
</feature>
<feature type="transmembrane region" description="Helical" evidence="2">
    <location>
        <begin position="318"/>
        <end position="337"/>
    </location>
</feature>
<feature type="transmembrane region" description="Helical" evidence="2">
    <location>
        <begin position="253"/>
        <end position="273"/>
    </location>
</feature>
<feature type="transmembrane region" description="Helical" evidence="2">
    <location>
        <begin position="654"/>
        <end position="673"/>
    </location>
</feature>
<feature type="transmembrane region" description="Helical" evidence="2">
    <location>
        <begin position="613"/>
        <end position="634"/>
    </location>
</feature>
<feature type="transmembrane region" description="Helical" evidence="2">
    <location>
        <begin position="565"/>
        <end position="585"/>
    </location>
</feature>
<feature type="region of interest" description="Disordered" evidence="1">
    <location>
        <begin position="1"/>
        <end position="31"/>
    </location>
</feature>
<dbReference type="AlphaFoldDB" id="A0A8K0XSG3"/>
<feature type="transmembrane region" description="Helical" evidence="2">
    <location>
        <begin position="285"/>
        <end position="306"/>
    </location>
</feature>
<keyword evidence="2" id="KW-0472">Membrane</keyword>
<feature type="transmembrane region" description="Helical" evidence="2">
    <location>
        <begin position="357"/>
        <end position="379"/>
    </location>
</feature>
<protein>
    <recommendedName>
        <fullName evidence="5">Transmembrane protein</fullName>
    </recommendedName>
</protein>
<evidence type="ECO:0000256" key="1">
    <source>
        <dbReference type="SAM" id="MobiDB-lite"/>
    </source>
</evidence>
<keyword evidence="2" id="KW-0812">Transmembrane</keyword>
<name>A0A8K0XSG3_9AGAR</name>
<evidence type="ECO:0000313" key="4">
    <source>
        <dbReference type="Proteomes" id="UP000813824"/>
    </source>
</evidence>
<feature type="transmembrane region" description="Helical" evidence="2">
    <location>
        <begin position="65"/>
        <end position="86"/>
    </location>
</feature>
<keyword evidence="4" id="KW-1185">Reference proteome</keyword>
<proteinExistence type="predicted"/>
<comment type="caution">
    <text evidence="3">The sequence shown here is derived from an EMBL/GenBank/DDBJ whole genome shotgun (WGS) entry which is preliminary data.</text>
</comment>
<dbReference type="OrthoDB" id="3243926at2759"/>